<feature type="compositionally biased region" description="Basic and acidic residues" evidence="1">
    <location>
        <begin position="673"/>
        <end position="683"/>
    </location>
</feature>
<name>F0WWF2_9STRA</name>
<accession>F0WWF2</accession>
<reference evidence="2" key="2">
    <citation type="submission" date="2011-02" db="EMBL/GenBank/DDBJ databases">
        <authorList>
            <person name="MacLean D."/>
        </authorList>
    </citation>
    <scope>NUCLEOTIDE SEQUENCE</scope>
</reference>
<feature type="compositionally biased region" description="Polar residues" evidence="1">
    <location>
        <begin position="523"/>
        <end position="533"/>
    </location>
</feature>
<dbReference type="EMBL" id="FR824366">
    <property type="protein sequence ID" value="CCA25775.1"/>
    <property type="molecule type" value="Genomic_DNA"/>
</dbReference>
<feature type="compositionally biased region" description="Basic and acidic residues" evidence="1">
    <location>
        <begin position="495"/>
        <end position="508"/>
    </location>
</feature>
<dbReference type="AlphaFoldDB" id="F0WWF2"/>
<feature type="region of interest" description="Disordered" evidence="1">
    <location>
        <begin position="168"/>
        <end position="223"/>
    </location>
</feature>
<feature type="region of interest" description="Disordered" evidence="1">
    <location>
        <begin position="495"/>
        <end position="538"/>
    </location>
</feature>
<organism evidence="2">
    <name type="scientific">Albugo laibachii Nc14</name>
    <dbReference type="NCBI Taxonomy" id="890382"/>
    <lineage>
        <taxon>Eukaryota</taxon>
        <taxon>Sar</taxon>
        <taxon>Stramenopiles</taxon>
        <taxon>Oomycota</taxon>
        <taxon>Peronosporomycetes</taxon>
        <taxon>Albuginales</taxon>
        <taxon>Albuginaceae</taxon>
        <taxon>Albugo</taxon>
    </lineage>
</organism>
<feature type="compositionally biased region" description="Polar residues" evidence="1">
    <location>
        <begin position="207"/>
        <end position="217"/>
    </location>
</feature>
<proteinExistence type="predicted"/>
<evidence type="ECO:0000313" key="2">
    <source>
        <dbReference type="EMBL" id="CCA25775.1"/>
    </source>
</evidence>
<protein>
    <submittedName>
        <fullName evidence="2">AlNc14C321G10586 protein</fullName>
    </submittedName>
</protein>
<sequence length="877" mass="100123">MNKASRKHCPANQGHFLRGTNQISDDFSAGAGSSVLITQKLKDRNKPDLVSVNTHEIDILALEYLPEPIPSHFSKNKARTYNTLQAEKRILEKSRKQTKVAIVGEGFEKNLNQCKLRDVTEIAAENKVIPLEPNESTESNGGMSTMKLIEGNTMETRFHPMSAVESNELEGRYEDPPTQLIDANSTAIPPQPCLNESHTLDSHQNDSESLGRNSQTMLDDKSSNEAQGNLYLESSATCALGVPQPLESIAQKSDPSQQLLEWDLIDIKIQRLEIFVAIHNERVRLSACKDGVKVPNIPITHSDIELNSIDFIPFVLWWSSWHNQRRLSFLNDMLKEAGVDKTVLRAWIDSIEKQGHQTDVLAFLSRLVDSNEHEKSTEVLQEIEKFYFGSHIAHLVNLESKALAIERELMRNQLDDFTRGKSVSSMLEASPRPQNFNVDSDDNLEISKLAVQTSKLESSVLEVMQTYESEVHLVDQSQEAEEHCEHVQVSLKWPLKSDEPNIESRDTNQTDSLEDVPEDCSNHTESNLSQDAASESEDMAYRLPSLDNESSEEELEEFRVQEQFRTHRIAPKESTKAKDARKRMELREAVQQQWNLIRQRQEQIDKILLDDERAKMEVEDARERFFLSVVMSERAQMDIEDQYVQELQKQKRRARVFEARRWLYDQDQIQREDEHSAEYEKQTIPEPSLSDTKAISQKKDEATFQPFDFSSKISPQRMLNDPMKKSKKLCGSYAIPFADTIIEEQLPRDTYVASASRKFYQLLGLSDLEGDIIAKGSTTKSLFLPFPSNTPALHDYRNFVSTQAPSRASYVIPNTQKDSSTLPKLVTKSSWKYKVKDPFTEPEERNKNMEDKGARLPFFRGHFGVRGFGKVHASKSV</sequence>
<reference evidence="2" key="1">
    <citation type="journal article" date="2011" name="PLoS Biol.">
        <title>Gene gain and loss during evolution of obligate parasitism in the white rust pathogen of Arabidopsis thaliana.</title>
        <authorList>
            <person name="Kemen E."/>
            <person name="Gardiner A."/>
            <person name="Schultz-Larsen T."/>
            <person name="Kemen A.C."/>
            <person name="Balmuth A.L."/>
            <person name="Robert-Seilaniantz A."/>
            <person name="Bailey K."/>
            <person name="Holub E."/>
            <person name="Studholme D.J."/>
            <person name="Maclean D."/>
            <person name="Jones J.D."/>
        </authorList>
    </citation>
    <scope>NUCLEOTIDE SEQUENCE</scope>
</reference>
<gene>
    <name evidence="2" type="primary">AlNc14C321G10586</name>
    <name evidence="2" type="ORF">ALNC14_119190</name>
</gene>
<feature type="region of interest" description="Disordered" evidence="1">
    <location>
        <begin position="673"/>
        <end position="697"/>
    </location>
</feature>
<evidence type="ECO:0000256" key="1">
    <source>
        <dbReference type="SAM" id="MobiDB-lite"/>
    </source>
</evidence>
<dbReference type="HOGENOM" id="CLU_328017_0_0_1"/>